<comment type="caution">
    <text evidence="1">The sequence shown here is derived from an EMBL/GenBank/DDBJ whole genome shotgun (WGS) entry which is preliminary data.</text>
</comment>
<protein>
    <submittedName>
        <fullName evidence="1">Helix-turn-helix domain-containing protein</fullName>
    </submittedName>
</protein>
<dbReference type="SUPFAM" id="SSF46785">
    <property type="entry name" value="Winged helix' DNA-binding domain"/>
    <property type="match status" value="1"/>
</dbReference>
<reference evidence="2" key="1">
    <citation type="journal article" date="2019" name="Int. J. Syst. Evol. Microbiol.">
        <title>The Global Catalogue of Microorganisms (GCM) 10K type strain sequencing project: providing services to taxonomists for standard genome sequencing and annotation.</title>
        <authorList>
            <consortium name="The Broad Institute Genomics Platform"/>
            <consortium name="The Broad Institute Genome Sequencing Center for Infectious Disease"/>
            <person name="Wu L."/>
            <person name="Ma J."/>
        </authorList>
    </citation>
    <scope>NUCLEOTIDE SEQUENCE [LARGE SCALE GENOMIC DNA]</scope>
    <source>
        <strain evidence="2">KCTC 42644</strain>
    </source>
</reference>
<name>A0ABV7X8C1_9SPHN</name>
<evidence type="ECO:0000313" key="1">
    <source>
        <dbReference type="EMBL" id="MFC3711338.1"/>
    </source>
</evidence>
<dbReference type="Proteomes" id="UP001595615">
    <property type="component" value="Unassembled WGS sequence"/>
</dbReference>
<organism evidence="1 2">
    <name type="scientific">Sphingoaurantiacus capsulatus</name>
    <dbReference type="NCBI Taxonomy" id="1771310"/>
    <lineage>
        <taxon>Bacteria</taxon>
        <taxon>Pseudomonadati</taxon>
        <taxon>Pseudomonadota</taxon>
        <taxon>Alphaproteobacteria</taxon>
        <taxon>Sphingomonadales</taxon>
        <taxon>Sphingosinicellaceae</taxon>
        <taxon>Sphingoaurantiacus</taxon>
    </lineage>
</organism>
<accession>A0ABV7X8C1</accession>
<dbReference type="InterPro" id="IPR036390">
    <property type="entry name" value="WH_DNA-bd_sf"/>
</dbReference>
<evidence type="ECO:0000313" key="2">
    <source>
        <dbReference type="Proteomes" id="UP001595615"/>
    </source>
</evidence>
<dbReference type="RefSeq" id="WP_380856050.1">
    <property type="nucleotide sequence ID" value="NZ_JBHRXV010000001.1"/>
</dbReference>
<gene>
    <name evidence="1" type="ORF">ACFOMD_02070</name>
</gene>
<dbReference type="Pfam" id="PF25212">
    <property type="entry name" value="HVO_A0114"/>
    <property type="match status" value="1"/>
</dbReference>
<dbReference type="InterPro" id="IPR036388">
    <property type="entry name" value="WH-like_DNA-bd_sf"/>
</dbReference>
<proteinExistence type="predicted"/>
<dbReference type="EMBL" id="JBHRXV010000001">
    <property type="protein sequence ID" value="MFC3711338.1"/>
    <property type="molecule type" value="Genomic_DNA"/>
</dbReference>
<dbReference type="Gene3D" id="1.10.10.10">
    <property type="entry name" value="Winged helix-like DNA-binding domain superfamily/Winged helix DNA-binding domain"/>
    <property type="match status" value="1"/>
</dbReference>
<sequence>MTTLKIGIMTGEQYKARTLAIARGEMTPGPEEPKVWFTSIESVAKVLSESNRALLAVIATEKPDSLKALADLVGRAPSNLTRTLRTMQQYGLVRLEPRGARSYAPRAVADRISVDLPLEAQAV</sequence>
<keyword evidence="2" id="KW-1185">Reference proteome</keyword>